<keyword evidence="2" id="KW-1185">Reference proteome</keyword>
<dbReference type="PANTHER" id="PTHR35495">
    <property type="entry name" value="OS06G0679600 PROTEIN"/>
    <property type="match status" value="1"/>
</dbReference>
<dbReference type="AlphaFoldDB" id="A0A6P3Z351"/>
<dbReference type="Proteomes" id="UP001652623">
    <property type="component" value="Chromosome 4"/>
</dbReference>
<protein>
    <submittedName>
        <fullName evidence="3">Uncharacterized protein LOC107408961</fullName>
    </submittedName>
</protein>
<evidence type="ECO:0000313" key="2">
    <source>
        <dbReference type="Proteomes" id="UP001652623"/>
    </source>
</evidence>
<dbReference type="RefSeq" id="XP_015871881.1">
    <property type="nucleotide sequence ID" value="XM_016016395.4"/>
</dbReference>
<dbReference type="GeneID" id="107408961"/>
<dbReference type="FunCoup" id="A0A6P3Z351">
    <property type="interactions" value="684"/>
</dbReference>
<dbReference type="InParanoid" id="A0A6P3Z351"/>
<dbReference type="PANTHER" id="PTHR35495:SF10">
    <property type="entry name" value="PEPTIDASE S26 DOMAIN-CONTAINING PROTEIN"/>
    <property type="match status" value="1"/>
</dbReference>
<sequence length="126" mass="13801">MNRRSRSHHRSSPNRTEPFLKFLKPGALAQIRDSRISARSHRVVSLLQIRTSPPSSPPSTPGQPPANAMDGFPCFSARIYGPRCPQRKKLVAAKSVLFPSQNPSSPVHDSPDPLIDVFSADIVAAH</sequence>
<evidence type="ECO:0000256" key="1">
    <source>
        <dbReference type="SAM" id="MobiDB-lite"/>
    </source>
</evidence>
<feature type="compositionally biased region" description="Pro residues" evidence="1">
    <location>
        <begin position="54"/>
        <end position="64"/>
    </location>
</feature>
<dbReference type="KEGG" id="zju:107408961"/>
<name>A0A6P3Z351_ZIZJJ</name>
<organism evidence="2 3">
    <name type="scientific">Ziziphus jujuba</name>
    <name type="common">Chinese jujube</name>
    <name type="synonym">Ziziphus sativa</name>
    <dbReference type="NCBI Taxonomy" id="326968"/>
    <lineage>
        <taxon>Eukaryota</taxon>
        <taxon>Viridiplantae</taxon>
        <taxon>Streptophyta</taxon>
        <taxon>Embryophyta</taxon>
        <taxon>Tracheophyta</taxon>
        <taxon>Spermatophyta</taxon>
        <taxon>Magnoliopsida</taxon>
        <taxon>eudicotyledons</taxon>
        <taxon>Gunneridae</taxon>
        <taxon>Pentapetalae</taxon>
        <taxon>rosids</taxon>
        <taxon>fabids</taxon>
        <taxon>Rosales</taxon>
        <taxon>Rhamnaceae</taxon>
        <taxon>Paliureae</taxon>
        <taxon>Ziziphus</taxon>
    </lineage>
</organism>
<reference evidence="3" key="1">
    <citation type="submission" date="2025-08" db="UniProtKB">
        <authorList>
            <consortium name="RefSeq"/>
        </authorList>
    </citation>
    <scope>IDENTIFICATION</scope>
    <source>
        <tissue evidence="3">Seedling</tissue>
    </source>
</reference>
<proteinExistence type="predicted"/>
<feature type="region of interest" description="Disordered" evidence="1">
    <location>
        <begin position="49"/>
        <end position="68"/>
    </location>
</feature>
<evidence type="ECO:0000313" key="3">
    <source>
        <dbReference type="RefSeq" id="XP_015871881.1"/>
    </source>
</evidence>
<accession>A0A6P3Z351</accession>
<gene>
    <name evidence="3" type="primary">LOC107408961</name>
</gene>